<dbReference type="Pfam" id="PF02595">
    <property type="entry name" value="Gly_kinase"/>
    <property type="match status" value="1"/>
</dbReference>
<accession>A0A2T0V9W5</accession>
<dbReference type="NCBIfam" id="TIGR00045">
    <property type="entry name" value="glycerate kinase"/>
    <property type="match status" value="1"/>
</dbReference>
<keyword evidence="2 4" id="KW-0808">Transferase</keyword>
<gene>
    <name evidence="5" type="ORF">B0I08_10856</name>
</gene>
<dbReference type="PANTHER" id="PTHR21599:SF0">
    <property type="entry name" value="GLYCERATE KINASE"/>
    <property type="match status" value="1"/>
</dbReference>
<keyword evidence="3 4" id="KW-0418">Kinase</keyword>
<dbReference type="RefSeq" id="WP_219905681.1">
    <property type="nucleotide sequence ID" value="NZ_PVTL01000008.1"/>
</dbReference>
<dbReference type="GO" id="GO:0008887">
    <property type="term" value="F:glycerate kinase activity"/>
    <property type="evidence" value="ECO:0007669"/>
    <property type="project" value="UniProtKB-UniRule"/>
</dbReference>
<dbReference type="PIRSF" id="PIRSF006078">
    <property type="entry name" value="GlxK"/>
    <property type="match status" value="1"/>
</dbReference>
<dbReference type="SUPFAM" id="SSF110738">
    <property type="entry name" value="Glycerate kinase I"/>
    <property type="match status" value="1"/>
</dbReference>
<sequence>MNAPQPRVSVLVAPDKFKGSLTAGEVARWITEGLLEGPHGRLLSCRQLPLADGGDGSVAAALFAGFEPLALTVTGPTGQPVSTTVALNGTMALVEVATTCGLSVLPGGRTDALGASSYGVGEAIREVVARGARRVVIALGGSATTDGGAGMLAALGARFLDADGATLLPSGGNLSRVRSVDTAELLPLAGVELIGASDVTNPLTGPNGAAHIFAPQKGADPATVIELDAGLSHLVTRVDTAGFPQARGAALVPGAGSAGGLGFAIVLLGGQLVSGADFFLDLLGFDGHVAACDIVITGEGSLDAQTSQGKLVSVVGKRSGGKPVIAVVGRSELGEAEAGALGLSRVYALADQTGRDTSRDPALSARLLVQIGHTIAAALAASAADGSPPR</sequence>
<name>A0A2T0V9W5_9MICO</name>
<evidence type="ECO:0000256" key="2">
    <source>
        <dbReference type="ARBA" id="ARBA00022679"/>
    </source>
</evidence>
<organism evidence="5 6">
    <name type="scientific">Glaciihabitans tibetensis</name>
    <dbReference type="NCBI Taxonomy" id="1266600"/>
    <lineage>
        <taxon>Bacteria</taxon>
        <taxon>Bacillati</taxon>
        <taxon>Actinomycetota</taxon>
        <taxon>Actinomycetes</taxon>
        <taxon>Micrococcales</taxon>
        <taxon>Microbacteriaceae</taxon>
        <taxon>Glaciihabitans</taxon>
    </lineage>
</organism>
<dbReference type="Gene3D" id="3.40.50.10350">
    <property type="entry name" value="Glycerate kinase, domain 1"/>
    <property type="match status" value="1"/>
</dbReference>
<dbReference type="InterPro" id="IPR018197">
    <property type="entry name" value="Glycerate_kinase_RE-like"/>
</dbReference>
<reference evidence="5 6" key="1">
    <citation type="submission" date="2018-03" db="EMBL/GenBank/DDBJ databases">
        <title>Genomic Encyclopedia of Type Strains, Phase III (KMG-III): the genomes of soil and plant-associated and newly described type strains.</title>
        <authorList>
            <person name="Whitman W."/>
        </authorList>
    </citation>
    <scope>NUCLEOTIDE SEQUENCE [LARGE SCALE GENOMIC DNA]</scope>
    <source>
        <strain evidence="5 6">CGMCC 1.12484</strain>
    </source>
</reference>
<dbReference type="InterPro" id="IPR018193">
    <property type="entry name" value="Glyc_kinase_flavodox-like_fold"/>
</dbReference>
<proteinExistence type="inferred from homology"/>
<comment type="similarity">
    <text evidence="1 4">Belongs to the glycerate kinase type-1 family.</text>
</comment>
<evidence type="ECO:0000256" key="3">
    <source>
        <dbReference type="ARBA" id="ARBA00022777"/>
    </source>
</evidence>
<protein>
    <submittedName>
        <fullName evidence="5">Glycerate kinase</fullName>
    </submittedName>
</protein>
<dbReference type="PANTHER" id="PTHR21599">
    <property type="entry name" value="GLYCERATE KINASE"/>
    <property type="match status" value="1"/>
</dbReference>
<evidence type="ECO:0000256" key="4">
    <source>
        <dbReference type="PIRNR" id="PIRNR006078"/>
    </source>
</evidence>
<dbReference type="EMBL" id="PVTL01000008">
    <property type="protein sequence ID" value="PRY66972.1"/>
    <property type="molecule type" value="Genomic_DNA"/>
</dbReference>
<dbReference type="Gene3D" id="3.90.1510.10">
    <property type="entry name" value="Glycerate kinase, domain 2"/>
    <property type="match status" value="1"/>
</dbReference>
<dbReference type="AlphaFoldDB" id="A0A2T0V9W5"/>
<dbReference type="InterPro" id="IPR036129">
    <property type="entry name" value="Glycerate_kinase_sf"/>
</dbReference>
<evidence type="ECO:0000313" key="5">
    <source>
        <dbReference type="EMBL" id="PRY66972.1"/>
    </source>
</evidence>
<evidence type="ECO:0000313" key="6">
    <source>
        <dbReference type="Proteomes" id="UP000237983"/>
    </source>
</evidence>
<dbReference type="Proteomes" id="UP000237983">
    <property type="component" value="Unassembled WGS sequence"/>
</dbReference>
<evidence type="ECO:0000256" key="1">
    <source>
        <dbReference type="ARBA" id="ARBA00006284"/>
    </source>
</evidence>
<dbReference type="InterPro" id="IPR004381">
    <property type="entry name" value="Glycerate_kinase"/>
</dbReference>
<comment type="caution">
    <text evidence="5">The sequence shown here is derived from an EMBL/GenBank/DDBJ whole genome shotgun (WGS) entry which is preliminary data.</text>
</comment>
<dbReference type="GO" id="GO:0031388">
    <property type="term" value="P:organic acid phosphorylation"/>
    <property type="evidence" value="ECO:0007669"/>
    <property type="project" value="UniProtKB-UniRule"/>
</dbReference>
<keyword evidence="6" id="KW-1185">Reference proteome</keyword>